<evidence type="ECO:0000256" key="1">
    <source>
        <dbReference type="ARBA" id="ARBA00004496"/>
    </source>
</evidence>
<dbReference type="SUPFAM" id="SSF53335">
    <property type="entry name" value="S-adenosyl-L-methionine-dependent methyltransferases"/>
    <property type="match status" value="1"/>
</dbReference>
<accession>A0ABS3XLS0</accession>
<dbReference type="PANTHER" id="PTHR43775:SF37">
    <property type="entry name" value="SI:DKEY-61P9.11"/>
    <property type="match status" value="1"/>
</dbReference>
<keyword evidence="8" id="KW-0012">Acyltransferase</keyword>
<dbReference type="Pfam" id="PF00550">
    <property type="entry name" value="PP-binding"/>
    <property type="match status" value="2"/>
</dbReference>
<feature type="region of interest" description="Disordered" evidence="9">
    <location>
        <begin position="815"/>
        <end position="836"/>
    </location>
</feature>
<dbReference type="InterPro" id="IPR029063">
    <property type="entry name" value="SAM-dependent_MTases_sf"/>
</dbReference>
<dbReference type="PROSITE" id="PS00606">
    <property type="entry name" value="KS3_1"/>
    <property type="match status" value="1"/>
</dbReference>
<dbReference type="InterPro" id="IPR020803">
    <property type="entry name" value="MeTfrase_dom"/>
</dbReference>
<evidence type="ECO:0000256" key="7">
    <source>
        <dbReference type="ARBA" id="ARBA00022737"/>
    </source>
</evidence>
<dbReference type="SMART" id="SM00828">
    <property type="entry name" value="PKS_MT"/>
    <property type="match status" value="1"/>
</dbReference>
<comment type="subcellular location">
    <subcellularLocation>
        <location evidence="1">Cytoplasm</location>
    </subcellularLocation>
</comment>
<reference evidence="11 12" key="1">
    <citation type="submission" date="2020-11" db="EMBL/GenBank/DDBJ databases">
        <title>Streptomyces spirodelae sp. nov., isolated from duckweed.</title>
        <authorList>
            <person name="Saimee Y."/>
            <person name="Duangmal K."/>
        </authorList>
    </citation>
    <scope>NUCLEOTIDE SEQUENCE [LARGE SCALE GENOMIC DNA]</scope>
    <source>
        <strain evidence="11 12">S16-07</strain>
    </source>
</reference>
<evidence type="ECO:0000256" key="2">
    <source>
        <dbReference type="ARBA" id="ARBA00004792"/>
    </source>
</evidence>
<dbReference type="Gene3D" id="3.40.47.10">
    <property type="match status" value="1"/>
</dbReference>
<evidence type="ECO:0000256" key="3">
    <source>
        <dbReference type="ARBA" id="ARBA00022450"/>
    </source>
</evidence>
<dbReference type="Gene3D" id="3.40.50.150">
    <property type="entry name" value="Vaccinia Virus protein VP39"/>
    <property type="match status" value="1"/>
</dbReference>
<dbReference type="EMBL" id="JADKMA010000274">
    <property type="protein sequence ID" value="MBO8196254.1"/>
    <property type="molecule type" value="Genomic_DNA"/>
</dbReference>
<evidence type="ECO:0000256" key="6">
    <source>
        <dbReference type="ARBA" id="ARBA00022679"/>
    </source>
</evidence>
<dbReference type="InterPro" id="IPR018201">
    <property type="entry name" value="Ketoacyl_synth_AS"/>
</dbReference>
<dbReference type="Pfam" id="PF02801">
    <property type="entry name" value="Ketoacyl-synt_C"/>
    <property type="match status" value="1"/>
</dbReference>
<evidence type="ECO:0000259" key="10">
    <source>
        <dbReference type="PROSITE" id="PS52004"/>
    </source>
</evidence>
<feature type="compositionally biased region" description="Pro residues" evidence="9">
    <location>
        <begin position="826"/>
        <end position="836"/>
    </location>
</feature>
<dbReference type="CDD" id="cd00833">
    <property type="entry name" value="PKS"/>
    <property type="match status" value="1"/>
</dbReference>
<keyword evidence="12" id="KW-1185">Reference proteome</keyword>
<organism evidence="11 12">
    <name type="scientific">Streptomyces oryzae</name>
    <dbReference type="NCBI Taxonomy" id="1434886"/>
    <lineage>
        <taxon>Bacteria</taxon>
        <taxon>Bacillati</taxon>
        <taxon>Actinomycetota</taxon>
        <taxon>Actinomycetes</taxon>
        <taxon>Kitasatosporales</taxon>
        <taxon>Streptomycetaceae</taxon>
        <taxon>Streptomyces</taxon>
    </lineage>
</organism>
<comment type="pathway">
    <text evidence="2">Antibiotic biosynthesis.</text>
</comment>
<feature type="region of interest" description="Disordered" evidence="9">
    <location>
        <begin position="658"/>
        <end position="704"/>
    </location>
</feature>
<dbReference type="InterPro" id="IPR014031">
    <property type="entry name" value="Ketoacyl_synth_C"/>
</dbReference>
<dbReference type="RefSeq" id="WP_209243459.1">
    <property type="nucleotide sequence ID" value="NZ_JADKMA010000274.1"/>
</dbReference>
<dbReference type="InterPro" id="IPR020841">
    <property type="entry name" value="PKS_Beta-ketoAc_synthase_dom"/>
</dbReference>
<dbReference type="InterPro" id="IPR014030">
    <property type="entry name" value="Ketoacyl_synth_N"/>
</dbReference>
<keyword evidence="6" id="KW-0808">Transferase</keyword>
<comment type="caution">
    <text evidence="11">The sequence shown here is derived from an EMBL/GenBank/DDBJ whole genome shotgun (WGS) entry which is preliminary data.</text>
</comment>
<dbReference type="InterPro" id="IPR050091">
    <property type="entry name" value="PKS_NRPS_Biosynth_Enz"/>
</dbReference>
<dbReference type="PROSITE" id="PS52004">
    <property type="entry name" value="KS3_2"/>
    <property type="match status" value="1"/>
</dbReference>
<name>A0ABS3XLS0_9ACTN</name>
<feature type="compositionally biased region" description="Low complexity" evidence="9">
    <location>
        <begin position="674"/>
        <end position="695"/>
    </location>
</feature>
<dbReference type="InterPro" id="IPR009081">
    <property type="entry name" value="PP-bd_ACP"/>
</dbReference>
<evidence type="ECO:0000256" key="8">
    <source>
        <dbReference type="ARBA" id="ARBA00023315"/>
    </source>
</evidence>
<keyword evidence="5" id="KW-0597">Phosphoprotein</keyword>
<dbReference type="InterPro" id="IPR036736">
    <property type="entry name" value="ACP-like_sf"/>
</dbReference>
<dbReference type="PANTHER" id="PTHR43775">
    <property type="entry name" value="FATTY ACID SYNTHASE"/>
    <property type="match status" value="1"/>
</dbReference>
<evidence type="ECO:0000256" key="9">
    <source>
        <dbReference type="SAM" id="MobiDB-lite"/>
    </source>
</evidence>
<gene>
    <name evidence="11" type="ORF">ITI46_32125</name>
</gene>
<keyword evidence="4" id="KW-0963">Cytoplasm</keyword>
<dbReference type="SMART" id="SM00825">
    <property type="entry name" value="PKS_KS"/>
    <property type="match status" value="1"/>
</dbReference>
<protein>
    <recommendedName>
        <fullName evidence="10">Ketosynthase family 3 (KS3) domain-containing protein</fullName>
    </recommendedName>
</protein>
<dbReference type="Pfam" id="PF00109">
    <property type="entry name" value="ketoacyl-synt"/>
    <property type="match status" value="1"/>
</dbReference>
<dbReference type="Gene3D" id="1.10.1200.10">
    <property type="entry name" value="ACP-like"/>
    <property type="match status" value="1"/>
</dbReference>
<dbReference type="Gene3D" id="3.30.70.3290">
    <property type="match status" value="1"/>
</dbReference>
<dbReference type="SUPFAM" id="SSF53901">
    <property type="entry name" value="Thiolase-like"/>
    <property type="match status" value="1"/>
</dbReference>
<dbReference type="SUPFAM" id="SSF47336">
    <property type="entry name" value="ACP-like"/>
    <property type="match status" value="3"/>
</dbReference>
<dbReference type="InterPro" id="IPR020806">
    <property type="entry name" value="PKS_PP-bd"/>
</dbReference>
<sequence length="1230" mass="128902">MTSTEFRSVVDRYLTAGPATESEPPPARTSALDIAVVGMAGRFPGADDVHTFWENLAAGRKSVGELPQEILGEGARGYRWGGVITDRDCFDPEFFGIDPREADSMNLHQRLLLQEAWHALEDAGIDPFSLSGSDTGMFVGAEPAGYLHESFTGASDALVAARLSYFLDWHGPALVVNTACSSSIVAIHMACQSLLSGECGIALAGGANAGLDQSSLNLLADMGVLSPSGECRTFDNSANGTVFAEGVAVLVLKRLADAEAAGDDIRGVIRATGINHDGASNGLTAPNGPAQEKLIDAVYRRYGVDASRIGYVEAHGTGTVLGDPVEAGALVRAFGRHRPNPEGCVLGTAKANIGHTGAAAGAIGLVKVLLSMRNERFPGLPTFRTLNPMIKLDGSGITIDAVGRPWLATPGVPRLAAVNSMGHSGTNAHLVVEEYLPQPRTAGQDRAHGPVAVPLSARDPERLAALAGRLADHLDRVSAPRTEDGQDTLRRLIADLLGIDPTGLRGDRNLESHGAEPHQLAQLAKLLTGQTGRQVTVDTLYEAPSVDGLVASLAPAAQPDERQPRWEPPNLADVAVTLQQGRAALDERAVVVAESVPELVTALRALAVGRPTAHTVTGRAGAGAPRAAGGSPAEVGRAWCQGADVDWPTAGGRRVPLPGYPFARNRHGKDRLAPRTTAMPTPAPAVTAPAAQAPAAPAPVPATEPVAEPVAEPVEDVPQAGAGAGSGGLREEMALWLTRLIADEVGIDPAAIDRWERFDAFGVDSVVRTRVNHHLAERFPSASRTLLFEFPTIDEVADLLTTDFPADCRTALRAPAPAPAAQQPAAPAPAAPAPAAPVVPAPVAPADGGAGVVVGWLSGVVAEEAGFVGEVDPWRSWGEFGVDSVVRTRVNHRIAQVFPDASRTLLFEFGCVAEVAESLAADFPAESRALPAAQPATGATTSTAAYPAEPVPEWPTAPSWTAPFPARETGFSASRVLFHPDADPDDTELVRERQAELLDVLLRGEQLDRVGGLTDLYGGQGAAGLRLAARHRALRVHIRTADPAQAETAARAAKEHGLDARVTVAHTDPATQHEVALGIEGSHLIADKAGHLARTAAVLPEGGRLLLAEFLAVGGELADQRLGISIPTAQQWADQLADAGFVLDEAVDAAERVGHFLADFDADQHTAGLDPVARDRWRFHTDLAVPLERGTAAYLLLRLRKDSTADLEARRAGNRARIAAATPYAEAVTR</sequence>
<dbReference type="Pfam" id="PF22336">
    <property type="entry name" value="RhiE-like_linker"/>
    <property type="match status" value="1"/>
</dbReference>
<keyword evidence="3" id="KW-0596">Phosphopantetheine</keyword>
<dbReference type="SMART" id="SM00823">
    <property type="entry name" value="PKS_PP"/>
    <property type="match status" value="3"/>
</dbReference>
<keyword evidence="7" id="KW-0677">Repeat</keyword>
<feature type="domain" description="Ketosynthase family 3 (KS3)" evidence="10">
    <location>
        <begin position="31"/>
        <end position="434"/>
    </location>
</feature>
<dbReference type="Proteomes" id="UP001519064">
    <property type="component" value="Unassembled WGS sequence"/>
</dbReference>
<evidence type="ECO:0000313" key="11">
    <source>
        <dbReference type="EMBL" id="MBO8196254.1"/>
    </source>
</evidence>
<evidence type="ECO:0000313" key="12">
    <source>
        <dbReference type="Proteomes" id="UP001519064"/>
    </source>
</evidence>
<proteinExistence type="predicted"/>
<evidence type="ECO:0000256" key="4">
    <source>
        <dbReference type="ARBA" id="ARBA00022490"/>
    </source>
</evidence>
<dbReference type="InterPro" id="IPR054514">
    <property type="entry name" value="RhiE-like_linker"/>
</dbReference>
<evidence type="ECO:0000256" key="5">
    <source>
        <dbReference type="ARBA" id="ARBA00022553"/>
    </source>
</evidence>
<dbReference type="InterPro" id="IPR016039">
    <property type="entry name" value="Thiolase-like"/>
</dbReference>